<organism evidence="1 2">
    <name type="scientific">Rubinisphaera italica</name>
    <dbReference type="NCBI Taxonomy" id="2527969"/>
    <lineage>
        <taxon>Bacteria</taxon>
        <taxon>Pseudomonadati</taxon>
        <taxon>Planctomycetota</taxon>
        <taxon>Planctomycetia</taxon>
        <taxon>Planctomycetales</taxon>
        <taxon>Planctomycetaceae</taxon>
        <taxon>Rubinisphaera</taxon>
    </lineage>
</organism>
<evidence type="ECO:0000313" key="2">
    <source>
        <dbReference type="Proteomes" id="UP000316095"/>
    </source>
</evidence>
<keyword evidence="2" id="KW-1185">Reference proteome</keyword>
<dbReference type="Proteomes" id="UP000316095">
    <property type="component" value="Unassembled WGS sequence"/>
</dbReference>
<sequence length="150" mass="17351">MHEFDCLEGDSIVCDTENGSVSITILETDASKEEIWLAIDVPPGFTISIDGEEIETWGNPTCSGLPKLWLMFSLILSGRTKREIFMPSFNEFVEDYLYAQNKFRGKWEQRWTRVAFTCRSLSIVFVCLRIQLWGSVLLVSRILWRKLFGE</sequence>
<accession>A0A5C5XNP0</accession>
<proteinExistence type="predicted"/>
<dbReference type="RefSeq" id="WP_146505141.1">
    <property type="nucleotide sequence ID" value="NZ_SJPG01000001.1"/>
</dbReference>
<evidence type="ECO:0000313" key="1">
    <source>
        <dbReference type="EMBL" id="TWT63382.1"/>
    </source>
</evidence>
<dbReference type="EMBL" id="SJPG01000001">
    <property type="protein sequence ID" value="TWT63382.1"/>
    <property type="molecule type" value="Genomic_DNA"/>
</dbReference>
<protein>
    <submittedName>
        <fullName evidence="1">Uncharacterized protein</fullName>
    </submittedName>
</protein>
<comment type="caution">
    <text evidence="1">The sequence shown here is derived from an EMBL/GenBank/DDBJ whole genome shotgun (WGS) entry which is preliminary data.</text>
</comment>
<name>A0A5C5XNP0_9PLAN</name>
<reference evidence="1 2" key="1">
    <citation type="submission" date="2019-02" db="EMBL/GenBank/DDBJ databases">
        <title>Deep-cultivation of Planctomycetes and their phenomic and genomic characterization uncovers novel biology.</title>
        <authorList>
            <person name="Wiegand S."/>
            <person name="Jogler M."/>
            <person name="Boedeker C."/>
            <person name="Pinto D."/>
            <person name="Vollmers J."/>
            <person name="Rivas-Marin E."/>
            <person name="Kohn T."/>
            <person name="Peeters S.H."/>
            <person name="Heuer A."/>
            <person name="Rast P."/>
            <person name="Oberbeckmann S."/>
            <person name="Bunk B."/>
            <person name="Jeske O."/>
            <person name="Meyerdierks A."/>
            <person name="Storesund J.E."/>
            <person name="Kallscheuer N."/>
            <person name="Luecker S."/>
            <person name="Lage O.M."/>
            <person name="Pohl T."/>
            <person name="Merkel B.J."/>
            <person name="Hornburger P."/>
            <person name="Mueller R.-W."/>
            <person name="Bruemmer F."/>
            <person name="Labrenz M."/>
            <person name="Spormann A.M."/>
            <person name="Op Den Camp H."/>
            <person name="Overmann J."/>
            <person name="Amann R."/>
            <person name="Jetten M.S.M."/>
            <person name="Mascher T."/>
            <person name="Medema M.H."/>
            <person name="Devos D.P."/>
            <person name="Kaster A.-K."/>
            <person name="Ovreas L."/>
            <person name="Rohde M."/>
            <person name="Galperin M.Y."/>
            <person name="Jogler C."/>
        </authorList>
    </citation>
    <scope>NUCLEOTIDE SEQUENCE [LARGE SCALE GENOMIC DNA]</scope>
    <source>
        <strain evidence="1 2">Pan54</strain>
    </source>
</reference>
<gene>
    <name evidence="1" type="ORF">Pan54_41350</name>
</gene>
<dbReference type="AlphaFoldDB" id="A0A5C5XNP0"/>